<evidence type="ECO:0000313" key="1">
    <source>
        <dbReference type="EMBL" id="KAI0091727.1"/>
    </source>
</evidence>
<evidence type="ECO:0000313" key="2">
    <source>
        <dbReference type="Proteomes" id="UP001055072"/>
    </source>
</evidence>
<reference evidence="1" key="1">
    <citation type="journal article" date="2021" name="Environ. Microbiol.">
        <title>Gene family expansions and transcriptome signatures uncover fungal adaptations to wood decay.</title>
        <authorList>
            <person name="Hage H."/>
            <person name="Miyauchi S."/>
            <person name="Viragh M."/>
            <person name="Drula E."/>
            <person name="Min B."/>
            <person name="Chaduli D."/>
            <person name="Navarro D."/>
            <person name="Favel A."/>
            <person name="Norest M."/>
            <person name="Lesage-Meessen L."/>
            <person name="Balint B."/>
            <person name="Merenyi Z."/>
            <person name="de Eugenio L."/>
            <person name="Morin E."/>
            <person name="Martinez A.T."/>
            <person name="Baldrian P."/>
            <person name="Stursova M."/>
            <person name="Martinez M.J."/>
            <person name="Novotny C."/>
            <person name="Magnuson J.K."/>
            <person name="Spatafora J.W."/>
            <person name="Maurice S."/>
            <person name="Pangilinan J."/>
            <person name="Andreopoulos W."/>
            <person name="LaButti K."/>
            <person name="Hundley H."/>
            <person name="Na H."/>
            <person name="Kuo A."/>
            <person name="Barry K."/>
            <person name="Lipzen A."/>
            <person name="Henrissat B."/>
            <person name="Riley R."/>
            <person name="Ahrendt S."/>
            <person name="Nagy L.G."/>
            <person name="Grigoriev I.V."/>
            <person name="Martin F."/>
            <person name="Rosso M.N."/>
        </authorList>
    </citation>
    <scope>NUCLEOTIDE SEQUENCE</scope>
    <source>
        <strain evidence="1">CBS 384.51</strain>
    </source>
</reference>
<gene>
    <name evidence="1" type="ORF">BDY19DRAFT_904340</name>
</gene>
<comment type="caution">
    <text evidence="1">The sequence shown here is derived from an EMBL/GenBank/DDBJ whole genome shotgun (WGS) entry which is preliminary data.</text>
</comment>
<keyword evidence="2" id="KW-1185">Reference proteome</keyword>
<name>A0ACB8UBK1_9APHY</name>
<proteinExistence type="predicted"/>
<dbReference type="EMBL" id="MU274905">
    <property type="protein sequence ID" value="KAI0091727.1"/>
    <property type="molecule type" value="Genomic_DNA"/>
</dbReference>
<sequence>MANGLVRRGTKAGFKLQLEELFQSALAEPMDITKATGMEAKSELQPLIFNASKEWTDSARSPFDSLALTRFDMSSTYPQVGANAFAQGCEVSRSAITDFYTALNARLGLNPDERGLTDQLLYHLTGRVPVNVSRSSVDVEATKGYDYSWQFSAKNPITGMWQKRWLFFQAKNYKPTTFSGQHIRVADFAYKNNNGLQMELLNTHITQVATANPDVIVTGGYLCYATDTVQFIPIGDVRARYNYDITHGITTKDAINRDLSKTFLTTGEAHYNIQNILTYGST</sequence>
<protein>
    <submittedName>
        <fullName evidence="1">Uncharacterized protein</fullName>
    </submittedName>
</protein>
<organism evidence="1 2">
    <name type="scientific">Irpex rosettiformis</name>
    <dbReference type="NCBI Taxonomy" id="378272"/>
    <lineage>
        <taxon>Eukaryota</taxon>
        <taxon>Fungi</taxon>
        <taxon>Dikarya</taxon>
        <taxon>Basidiomycota</taxon>
        <taxon>Agaricomycotina</taxon>
        <taxon>Agaricomycetes</taxon>
        <taxon>Polyporales</taxon>
        <taxon>Irpicaceae</taxon>
        <taxon>Irpex</taxon>
    </lineage>
</organism>
<dbReference type="Proteomes" id="UP001055072">
    <property type="component" value="Unassembled WGS sequence"/>
</dbReference>
<accession>A0ACB8UBK1</accession>